<dbReference type="EMBL" id="CADEAL010002447">
    <property type="protein sequence ID" value="CAB1440398.1"/>
    <property type="molecule type" value="Genomic_DNA"/>
</dbReference>
<dbReference type="Proteomes" id="UP001153269">
    <property type="component" value="Unassembled WGS sequence"/>
</dbReference>
<evidence type="ECO:0000313" key="1">
    <source>
        <dbReference type="EMBL" id="CAB1440398.1"/>
    </source>
</evidence>
<gene>
    <name evidence="1" type="ORF">PLEPLA_LOCUS28164</name>
</gene>
<accession>A0A9N7YWH8</accession>
<sequence>MMMHDEIESDVPQTLHVLHHKATLCSLYHKLWLSISLMSAGATAEYPHRSAVKADRWMSSDLQGSGMSFPKVPLDLNFGQHGEIPVKIVSERKAQVSQK</sequence>
<reference evidence="1" key="1">
    <citation type="submission" date="2020-03" db="EMBL/GenBank/DDBJ databases">
        <authorList>
            <person name="Weist P."/>
        </authorList>
    </citation>
    <scope>NUCLEOTIDE SEQUENCE</scope>
</reference>
<keyword evidence="2" id="KW-1185">Reference proteome</keyword>
<evidence type="ECO:0000313" key="2">
    <source>
        <dbReference type="Proteomes" id="UP001153269"/>
    </source>
</evidence>
<dbReference type="AlphaFoldDB" id="A0A9N7YWH8"/>
<organism evidence="1 2">
    <name type="scientific">Pleuronectes platessa</name>
    <name type="common">European plaice</name>
    <dbReference type="NCBI Taxonomy" id="8262"/>
    <lineage>
        <taxon>Eukaryota</taxon>
        <taxon>Metazoa</taxon>
        <taxon>Chordata</taxon>
        <taxon>Craniata</taxon>
        <taxon>Vertebrata</taxon>
        <taxon>Euteleostomi</taxon>
        <taxon>Actinopterygii</taxon>
        <taxon>Neopterygii</taxon>
        <taxon>Teleostei</taxon>
        <taxon>Neoteleostei</taxon>
        <taxon>Acanthomorphata</taxon>
        <taxon>Carangaria</taxon>
        <taxon>Pleuronectiformes</taxon>
        <taxon>Pleuronectoidei</taxon>
        <taxon>Pleuronectidae</taxon>
        <taxon>Pleuronectes</taxon>
    </lineage>
</organism>
<proteinExistence type="predicted"/>
<protein>
    <submittedName>
        <fullName evidence="1">Uncharacterized protein</fullName>
    </submittedName>
</protein>
<comment type="caution">
    <text evidence="1">The sequence shown here is derived from an EMBL/GenBank/DDBJ whole genome shotgun (WGS) entry which is preliminary data.</text>
</comment>
<name>A0A9N7YWH8_PLEPL</name>